<dbReference type="Gene3D" id="3.40.50.1820">
    <property type="entry name" value="alpha/beta hydrolase"/>
    <property type="match status" value="1"/>
</dbReference>
<dbReference type="InterPro" id="IPR051601">
    <property type="entry name" value="Serine_prot/Carboxylest_S33"/>
</dbReference>
<evidence type="ECO:0000256" key="1">
    <source>
        <dbReference type="ARBA" id="ARBA00010088"/>
    </source>
</evidence>
<dbReference type="InterPro" id="IPR013595">
    <property type="entry name" value="Pept_S33_TAP-like_C"/>
</dbReference>
<evidence type="ECO:0000313" key="8">
    <source>
        <dbReference type="Proteomes" id="UP000320338"/>
    </source>
</evidence>
<reference evidence="7 8" key="1">
    <citation type="submission" date="2019-06" db="EMBL/GenBank/DDBJ databases">
        <title>Whole genome shotgun sequence of Pseudonocardia hydrocarbonoxydans NBRC 14498.</title>
        <authorList>
            <person name="Hosoyama A."/>
            <person name="Uohara A."/>
            <person name="Ohji S."/>
            <person name="Ichikawa N."/>
        </authorList>
    </citation>
    <scope>NUCLEOTIDE SEQUENCE [LARGE SCALE GENOMIC DNA]</scope>
    <source>
        <strain evidence="7 8">NBRC 14498</strain>
    </source>
</reference>
<dbReference type="EMBL" id="BJNG01000015">
    <property type="protein sequence ID" value="GEC19516.1"/>
    <property type="molecule type" value="Genomic_DNA"/>
</dbReference>
<dbReference type="SUPFAM" id="SSF53474">
    <property type="entry name" value="alpha/beta-Hydrolases"/>
    <property type="match status" value="2"/>
</dbReference>
<dbReference type="AlphaFoldDB" id="A0A4Y3WQ63"/>
<evidence type="ECO:0000259" key="5">
    <source>
        <dbReference type="Pfam" id="PF00561"/>
    </source>
</evidence>
<evidence type="ECO:0000256" key="3">
    <source>
        <dbReference type="ARBA" id="ARBA00022801"/>
    </source>
</evidence>
<feature type="signal peptide" evidence="4">
    <location>
        <begin position="1"/>
        <end position="27"/>
    </location>
</feature>
<protein>
    <submittedName>
        <fullName evidence="7">Alpha/beta hydrolase</fullName>
    </submittedName>
</protein>
<dbReference type="Proteomes" id="UP000320338">
    <property type="component" value="Unassembled WGS sequence"/>
</dbReference>
<keyword evidence="8" id="KW-1185">Reference proteome</keyword>
<organism evidence="7 8">
    <name type="scientific">Pseudonocardia hydrocarbonoxydans</name>
    <dbReference type="NCBI Taxonomy" id="76726"/>
    <lineage>
        <taxon>Bacteria</taxon>
        <taxon>Bacillati</taxon>
        <taxon>Actinomycetota</taxon>
        <taxon>Actinomycetes</taxon>
        <taxon>Pseudonocardiales</taxon>
        <taxon>Pseudonocardiaceae</taxon>
        <taxon>Pseudonocardia</taxon>
    </lineage>
</organism>
<name>A0A4Y3WQ63_9PSEU</name>
<keyword evidence="2 4" id="KW-0732">Signal</keyword>
<accession>A0A4Y3WQ63</accession>
<evidence type="ECO:0000313" key="7">
    <source>
        <dbReference type="EMBL" id="GEC19516.1"/>
    </source>
</evidence>
<dbReference type="Pfam" id="PF08386">
    <property type="entry name" value="Abhydrolase_4"/>
    <property type="match status" value="1"/>
</dbReference>
<evidence type="ECO:0000256" key="2">
    <source>
        <dbReference type="ARBA" id="ARBA00022729"/>
    </source>
</evidence>
<dbReference type="PANTHER" id="PTHR43248">
    <property type="entry name" value="2-SUCCINYL-6-HYDROXY-2,4-CYCLOHEXADIENE-1-CARBOXYLATE SYNTHASE"/>
    <property type="match status" value="1"/>
</dbReference>
<dbReference type="GO" id="GO:0016787">
    <property type="term" value="F:hydrolase activity"/>
    <property type="evidence" value="ECO:0007669"/>
    <property type="project" value="UniProtKB-KW"/>
</dbReference>
<comment type="similarity">
    <text evidence="1">Belongs to the peptidase S33 family.</text>
</comment>
<feature type="chain" id="PRO_5021314209" evidence="4">
    <location>
        <begin position="28"/>
        <end position="532"/>
    </location>
</feature>
<feature type="domain" description="Peptidase S33 tripeptidyl aminopeptidase-like C-terminal" evidence="6">
    <location>
        <begin position="432"/>
        <end position="524"/>
    </location>
</feature>
<proteinExistence type="inferred from homology"/>
<gene>
    <name evidence="7" type="ORF">PHY01_17990</name>
</gene>
<dbReference type="RefSeq" id="WP_246085791.1">
    <property type="nucleotide sequence ID" value="NZ_BAAARZ010000016.1"/>
</dbReference>
<evidence type="ECO:0000256" key="4">
    <source>
        <dbReference type="SAM" id="SignalP"/>
    </source>
</evidence>
<dbReference type="PANTHER" id="PTHR43248:SF29">
    <property type="entry name" value="TRIPEPTIDYL AMINOPEPTIDASE"/>
    <property type="match status" value="1"/>
</dbReference>
<dbReference type="Pfam" id="PF00561">
    <property type="entry name" value="Abhydrolase_1"/>
    <property type="match status" value="1"/>
</dbReference>
<dbReference type="InterPro" id="IPR029058">
    <property type="entry name" value="AB_hydrolase_fold"/>
</dbReference>
<sequence length="532" mass="55850">MTFSRRAVSAAVLAGALMIPTALPASADPGTAGPGIVSPSVPGLNPFFTQQLEWGPCAEFARTDADRAAYADPRYDCAYLDVPLDYGDPGASTARIAMLRQKALDPSARIGSLFVDPGGPGGSGVAFLPSLAGVIGDGEVAQRFDLIGFDPRGVGVSEPAIDCSTTEEVDAERVDLDLDTSPEGVAQTEAEFQEFADRCAERVGLDVLENVGTRDVARDLRIAHQVVGDEKLTYVGYSYGTSIGAEFAEQFPTDVRALVLDGAVDPALGPVESRTTQARGFQRAFDNFAAFCVTQADCPLGTDVAAASAAVQELLTPLIEAPVPTADPARTLGYNDAITGLIQALYAESLWPPLLDGLTEVTRGDGTTLLILADIYYDRAPDGSYGNLLEAFPVISCMDGDRLTDRAVAREINATNLELAPFLDAGFGSSDVLELCSFWPVPPTSEPGPVQAPGLPTVLVASSTGDPATPYEDGVSLARQMSARLLTVDNDSHTVVLQGANACADETATRYLVDLTLPPADLTCAREAAQPR</sequence>
<keyword evidence="3 7" id="KW-0378">Hydrolase</keyword>
<dbReference type="InterPro" id="IPR000073">
    <property type="entry name" value="AB_hydrolase_1"/>
</dbReference>
<feature type="domain" description="AB hydrolase-1" evidence="5">
    <location>
        <begin position="141"/>
        <end position="344"/>
    </location>
</feature>
<comment type="caution">
    <text evidence="7">The sequence shown here is derived from an EMBL/GenBank/DDBJ whole genome shotgun (WGS) entry which is preliminary data.</text>
</comment>
<evidence type="ECO:0000259" key="6">
    <source>
        <dbReference type="Pfam" id="PF08386"/>
    </source>
</evidence>